<comment type="caution">
    <text evidence="2">The sequence shown here is derived from an EMBL/GenBank/DDBJ whole genome shotgun (WGS) entry which is preliminary data.</text>
</comment>
<dbReference type="RefSeq" id="WP_132641136.1">
    <property type="nucleotide sequence ID" value="NZ_SMLD01000256.1"/>
</dbReference>
<proteinExistence type="predicted"/>
<reference evidence="2 3" key="1">
    <citation type="submission" date="2019-03" db="EMBL/GenBank/DDBJ databases">
        <title>Draft genome sequences of novel Actinobacteria.</title>
        <authorList>
            <person name="Sahin N."/>
            <person name="Ay H."/>
            <person name="Saygin H."/>
        </authorList>
    </citation>
    <scope>NUCLEOTIDE SEQUENCE [LARGE SCALE GENOMIC DNA]</scope>
    <source>
        <strain evidence="2 3">6K102</strain>
    </source>
</reference>
<evidence type="ECO:0000313" key="3">
    <source>
        <dbReference type="Proteomes" id="UP000295136"/>
    </source>
</evidence>
<accession>A0A4R5E5D1</accession>
<sequence>MTGTRQDAGGGTGWVGAHLFHSGDLDPLITGVVDPVTRELAADGTARRAFFLRYWEGGPHVRLRLEVPDPARLPRVQKVVRERSAAHFAAHPSPSVDPAAYRAFAAAVARGERRTDFDERLHPAGSVAFIDYRPEYDAYGDAACVAAVERHFAESSRLALEVLRAGTGMGTRAAIGLAALTIAAAVCEPDLPSAAHRLATVAHLPDDAPAREVPGAGSVAGREEEWRRRKGALLAQTRSLWDTPESGTGLLAAWASSVRVLHEDLGALHAAGRCTPSDPGSPHAAFAQAAPAERRTVALIVMRCVHLFHNRLGLDAGAEHHMSFLAGRAIAALADSRRWSP</sequence>
<keyword evidence="3" id="KW-1185">Reference proteome</keyword>
<gene>
    <name evidence="2" type="ORF">E1295_45295</name>
</gene>
<protein>
    <recommendedName>
        <fullName evidence="1">Thiopeptide-type bacteriocin biosynthesis domain-containing protein</fullName>
    </recommendedName>
</protein>
<organism evidence="2 3">
    <name type="scientific">Nonomuraea mesophila</name>
    <dbReference type="NCBI Taxonomy" id="2530382"/>
    <lineage>
        <taxon>Bacteria</taxon>
        <taxon>Bacillati</taxon>
        <taxon>Actinomycetota</taxon>
        <taxon>Actinomycetes</taxon>
        <taxon>Streptosporangiales</taxon>
        <taxon>Streptosporangiaceae</taxon>
        <taxon>Nonomuraea</taxon>
    </lineage>
</organism>
<dbReference type="Proteomes" id="UP000295136">
    <property type="component" value="Unassembled WGS sequence"/>
</dbReference>
<evidence type="ECO:0000259" key="1">
    <source>
        <dbReference type="Pfam" id="PF14028"/>
    </source>
</evidence>
<feature type="domain" description="Thiopeptide-type bacteriocin biosynthesis" evidence="1">
    <location>
        <begin position="14"/>
        <end position="328"/>
    </location>
</feature>
<dbReference type="EMBL" id="SMLD01000256">
    <property type="protein sequence ID" value="TDE24936.1"/>
    <property type="molecule type" value="Genomic_DNA"/>
</dbReference>
<dbReference type="AlphaFoldDB" id="A0A4R5E5D1"/>
<name>A0A4R5E5D1_9ACTN</name>
<evidence type="ECO:0000313" key="2">
    <source>
        <dbReference type="EMBL" id="TDE24936.1"/>
    </source>
</evidence>
<dbReference type="InterPro" id="IPR023809">
    <property type="entry name" value="Thiopep_bacteriocin_synth_dom"/>
</dbReference>
<dbReference type="Pfam" id="PF14028">
    <property type="entry name" value="Lant_dehydr_C"/>
    <property type="match status" value="1"/>
</dbReference>